<feature type="non-terminal residue" evidence="1">
    <location>
        <position position="1"/>
    </location>
</feature>
<proteinExistence type="predicted"/>
<gene>
    <name evidence="1" type="ORF">CR513_06865</name>
</gene>
<name>A0A371I1E1_MUCPR</name>
<evidence type="ECO:0000313" key="1">
    <source>
        <dbReference type="EMBL" id="RDY08858.1"/>
    </source>
</evidence>
<organism evidence="1 2">
    <name type="scientific">Mucuna pruriens</name>
    <name type="common">Velvet bean</name>
    <name type="synonym">Dolichos pruriens</name>
    <dbReference type="NCBI Taxonomy" id="157652"/>
    <lineage>
        <taxon>Eukaryota</taxon>
        <taxon>Viridiplantae</taxon>
        <taxon>Streptophyta</taxon>
        <taxon>Embryophyta</taxon>
        <taxon>Tracheophyta</taxon>
        <taxon>Spermatophyta</taxon>
        <taxon>Magnoliopsida</taxon>
        <taxon>eudicotyledons</taxon>
        <taxon>Gunneridae</taxon>
        <taxon>Pentapetalae</taxon>
        <taxon>rosids</taxon>
        <taxon>fabids</taxon>
        <taxon>Fabales</taxon>
        <taxon>Fabaceae</taxon>
        <taxon>Papilionoideae</taxon>
        <taxon>50 kb inversion clade</taxon>
        <taxon>NPAAA clade</taxon>
        <taxon>indigoferoid/millettioid clade</taxon>
        <taxon>Phaseoleae</taxon>
        <taxon>Mucuna</taxon>
    </lineage>
</organism>
<sequence>MEEIRAWAKKHIEVEEDLAYRLKAECKGNYKPGNEATQFTSLKMKRAKILRKVYRTSLLDIALPTEWQMRPSRDKWCEFHQIHGHTTEGCWTLRSQIEKLICEGYLSRFIQTQRDATARGHNLPRPKLLRRVLVDQGSFANVLYWSTFRKMKLPKSRLEEFSSTLIGFLDKQVEIHDCIKIKTTFGTRRDAKTIPVKYMIINVGMSYNVILG</sequence>
<accession>A0A371I1E1</accession>
<dbReference type="Proteomes" id="UP000257109">
    <property type="component" value="Unassembled WGS sequence"/>
</dbReference>
<dbReference type="CDD" id="cd00303">
    <property type="entry name" value="retropepsin_like"/>
    <property type="match status" value="1"/>
</dbReference>
<comment type="caution">
    <text evidence="1">The sequence shown here is derived from an EMBL/GenBank/DDBJ whole genome shotgun (WGS) entry which is preliminary data.</text>
</comment>
<dbReference type="AlphaFoldDB" id="A0A371I1E1"/>
<evidence type="ECO:0000313" key="2">
    <source>
        <dbReference type="Proteomes" id="UP000257109"/>
    </source>
</evidence>
<dbReference type="PANTHER" id="PTHR33240:SF15">
    <property type="entry name" value="GAG-PRO-LIKE PROTEIN"/>
    <property type="match status" value="1"/>
</dbReference>
<dbReference type="PANTHER" id="PTHR33240">
    <property type="entry name" value="OS08G0508500 PROTEIN"/>
    <property type="match status" value="1"/>
</dbReference>
<reference evidence="1" key="1">
    <citation type="submission" date="2018-05" db="EMBL/GenBank/DDBJ databases">
        <title>Draft genome of Mucuna pruriens seed.</title>
        <authorList>
            <person name="Nnadi N.E."/>
            <person name="Vos R."/>
            <person name="Hasami M.H."/>
            <person name="Devisetty U.K."/>
            <person name="Aguiy J.C."/>
        </authorList>
    </citation>
    <scope>NUCLEOTIDE SEQUENCE [LARGE SCALE GENOMIC DNA]</scope>
    <source>
        <strain evidence="1">JCA_2017</strain>
    </source>
</reference>
<dbReference type="OrthoDB" id="1476828at2759"/>
<dbReference type="EMBL" id="QJKJ01001192">
    <property type="protein sequence ID" value="RDY08858.1"/>
    <property type="molecule type" value="Genomic_DNA"/>
</dbReference>
<keyword evidence="2" id="KW-1185">Reference proteome</keyword>
<protein>
    <submittedName>
        <fullName evidence="1">Uncharacterized protein</fullName>
    </submittedName>
</protein>